<proteinExistence type="predicted"/>
<dbReference type="InterPro" id="IPR013328">
    <property type="entry name" value="6PGD_dom2"/>
</dbReference>
<name>A0A2G9C6Z4_9BURK</name>
<dbReference type="GO" id="GO:0016491">
    <property type="term" value="F:oxidoreductase activity"/>
    <property type="evidence" value="ECO:0007669"/>
    <property type="project" value="UniProtKB-KW"/>
</dbReference>
<evidence type="ECO:0000259" key="3">
    <source>
        <dbReference type="Pfam" id="PF01232"/>
    </source>
</evidence>
<comment type="caution">
    <text evidence="5">The sequence shown here is derived from an EMBL/GenBank/DDBJ whole genome shotgun (WGS) entry which is preliminary data.</text>
</comment>
<evidence type="ECO:0000256" key="1">
    <source>
        <dbReference type="ARBA" id="ARBA00023002"/>
    </source>
</evidence>
<protein>
    <submittedName>
        <fullName evidence="5">D-mannonate oxidoreductase</fullName>
    </submittedName>
</protein>
<keyword evidence="6" id="KW-1185">Reference proteome</keyword>
<dbReference type="InterPro" id="IPR036291">
    <property type="entry name" value="NAD(P)-bd_dom_sf"/>
</dbReference>
<evidence type="ECO:0000313" key="5">
    <source>
        <dbReference type="EMBL" id="PIM51414.1"/>
    </source>
</evidence>
<dbReference type="AlphaFoldDB" id="A0A2G9C6Z4"/>
<dbReference type="SUPFAM" id="SSF51735">
    <property type="entry name" value="NAD(P)-binding Rossmann-fold domains"/>
    <property type="match status" value="1"/>
</dbReference>
<evidence type="ECO:0000256" key="2">
    <source>
        <dbReference type="ARBA" id="ARBA00023027"/>
    </source>
</evidence>
<gene>
    <name evidence="5" type="ORF">CS062_20070</name>
</gene>
<dbReference type="Pfam" id="PF08125">
    <property type="entry name" value="Mannitol_dh_C"/>
    <property type="match status" value="1"/>
</dbReference>
<keyword evidence="2" id="KW-0520">NAD</keyword>
<evidence type="ECO:0000313" key="6">
    <source>
        <dbReference type="Proteomes" id="UP000231501"/>
    </source>
</evidence>
<organism evidence="5 6">
    <name type="scientific">Roseateles chitinivorans</name>
    <dbReference type="NCBI Taxonomy" id="2917965"/>
    <lineage>
        <taxon>Bacteria</taxon>
        <taxon>Pseudomonadati</taxon>
        <taxon>Pseudomonadota</taxon>
        <taxon>Betaproteobacteria</taxon>
        <taxon>Burkholderiales</taxon>
        <taxon>Sphaerotilaceae</taxon>
        <taxon>Roseateles</taxon>
    </lineage>
</organism>
<dbReference type="EMBL" id="PEOG01000066">
    <property type="protein sequence ID" value="PIM51414.1"/>
    <property type="molecule type" value="Genomic_DNA"/>
</dbReference>
<dbReference type="Proteomes" id="UP000231501">
    <property type="component" value="Unassembled WGS sequence"/>
</dbReference>
<sequence length="277" mass="30808">MRGPVRVVVSNTGDDGWALSLRDGATLLADTAPAPEAFPARLLVLLHDRWQAAPDAALTLLPCELVSRNGAVLGDLVVALARSWRCPDAFIDWLLSHVVWANSLVDRIVAQALEPVGAVAEPYALWAVQAQPRLQLPCRHPALIVTDDLARHERLKLFLLNLGHTMLAELWRVFDRAPDMTVRQAMEDPALRQPLEDTWQHEVLPVLAALGQIDEALVYLDGLRDRLLNPFLEHRLADIAQNHASKKARRLLPVVELARRHVPALAQPRLRAALRTS</sequence>
<dbReference type="InterPro" id="IPR013131">
    <property type="entry name" value="Mannitol_DH_N"/>
</dbReference>
<dbReference type="SUPFAM" id="SSF48179">
    <property type="entry name" value="6-phosphogluconate dehydrogenase C-terminal domain-like"/>
    <property type="match status" value="1"/>
</dbReference>
<reference evidence="5 6" key="1">
    <citation type="submission" date="2017-11" db="EMBL/GenBank/DDBJ databases">
        <title>Draft genome sequence of Mitsuaria sp. HWN-4.</title>
        <authorList>
            <person name="Gundlapally S.R."/>
        </authorList>
    </citation>
    <scope>NUCLEOTIDE SEQUENCE [LARGE SCALE GENOMIC DNA]</scope>
    <source>
        <strain evidence="5 6">HWN-4</strain>
    </source>
</reference>
<dbReference type="PANTHER" id="PTHR30524">
    <property type="entry name" value="MANNITOL-1-PHOSPHATE 5-DEHYDROGENASE"/>
    <property type="match status" value="1"/>
</dbReference>
<dbReference type="Pfam" id="PF01232">
    <property type="entry name" value="Mannitol_dh"/>
    <property type="match status" value="1"/>
</dbReference>
<dbReference type="InterPro" id="IPR013118">
    <property type="entry name" value="Mannitol_DH_C"/>
</dbReference>
<evidence type="ECO:0000259" key="4">
    <source>
        <dbReference type="Pfam" id="PF08125"/>
    </source>
</evidence>
<dbReference type="InterPro" id="IPR008927">
    <property type="entry name" value="6-PGluconate_DH-like_C_sf"/>
</dbReference>
<feature type="domain" description="Mannitol dehydrogenase C-terminal" evidence="4">
    <location>
        <begin position="148"/>
        <end position="256"/>
    </location>
</feature>
<dbReference type="Gene3D" id="3.40.50.720">
    <property type="entry name" value="NAD(P)-binding Rossmann-like Domain"/>
    <property type="match status" value="1"/>
</dbReference>
<keyword evidence="1" id="KW-0560">Oxidoreductase</keyword>
<dbReference type="Gene3D" id="1.10.1040.10">
    <property type="entry name" value="N-(1-d-carboxylethyl)-l-norvaline Dehydrogenase, domain 2"/>
    <property type="match status" value="1"/>
</dbReference>
<dbReference type="PANTHER" id="PTHR30524:SF0">
    <property type="entry name" value="ALTRONATE OXIDOREDUCTASE-RELATED"/>
    <property type="match status" value="1"/>
</dbReference>
<accession>A0A2G9C6Z4</accession>
<feature type="domain" description="Mannitol dehydrogenase N-terminal" evidence="3">
    <location>
        <begin position="43"/>
        <end position="131"/>
    </location>
</feature>